<dbReference type="Proteomes" id="UP000515123">
    <property type="component" value="Linkage group 7"/>
</dbReference>
<dbReference type="PANTHER" id="PTHR31636">
    <property type="entry name" value="OSJNBA0084A10.13 PROTEIN-RELATED"/>
    <property type="match status" value="1"/>
</dbReference>
<dbReference type="SMR" id="A0A6P5F864"/>
<evidence type="ECO:0000256" key="1">
    <source>
        <dbReference type="ARBA" id="ARBA00023015"/>
    </source>
</evidence>
<evidence type="ECO:0000256" key="3">
    <source>
        <dbReference type="PROSITE-ProRule" id="PRU01191"/>
    </source>
</evidence>
<keyword evidence="5" id="KW-1185">Reference proteome</keyword>
<feature type="short sequence motif" description="VHIID" evidence="3">
    <location>
        <begin position="157"/>
        <end position="161"/>
    </location>
</feature>
<evidence type="ECO:0000256" key="2">
    <source>
        <dbReference type="ARBA" id="ARBA00023163"/>
    </source>
</evidence>
<organism evidence="7">
    <name type="scientific">Ananas comosus</name>
    <name type="common">Pineapple</name>
    <name type="synonym">Ananas ananas</name>
    <dbReference type="NCBI Taxonomy" id="4615"/>
    <lineage>
        <taxon>Eukaryota</taxon>
        <taxon>Viridiplantae</taxon>
        <taxon>Streptophyta</taxon>
        <taxon>Embryophyta</taxon>
        <taxon>Tracheophyta</taxon>
        <taxon>Spermatophyta</taxon>
        <taxon>Magnoliopsida</taxon>
        <taxon>Liliopsida</taxon>
        <taxon>Poales</taxon>
        <taxon>Bromeliaceae</taxon>
        <taxon>Bromelioideae</taxon>
        <taxon>Ananas</taxon>
    </lineage>
</organism>
<protein>
    <submittedName>
        <fullName evidence="6 7">Scarecrow-like protein 32</fullName>
    </submittedName>
</protein>
<dbReference type="Gramene" id="Aco014449.1.mrna1">
    <property type="protein sequence ID" value="Aco014449.1.mrna1.cds1"/>
    <property type="gene ID" value="Aco014449.1.path1"/>
</dbReference>
<feature type="region of interest" description="Disordered" evidence="4">
    <location>
        <begin position="1"/>
        <end position="25"/>
    </location>
</feature>
<dbReference type="GeneID" id="109705467"/>
<dbReference type="Pfam" id="PF03514">
    <property type="entry name" value="GRAS"/>
    <property type="match status" value="1"/>
</dbReference>
<dbReference type="RefSeq" id="XP_020091792.1">
    <property type="nucleotide sequence ID" value="XM_020236203.1"/>
</dbReference>
<evidence type="ECO:0000313" key="7">
    <source>
        <dbReference type="RefSeq" id="XP_020091792.1"/>
    </source>
</evidence>
<keyword evidence="2" id="KW-0804">Transcription</keyword>
<dbReference type="AlphaFoldDB" id="A0A6P5F864"/>
<dbReference type="OrthoDB" id="767511at2759"/>
<dbReference type="Gramene" id="Aco021974.1.mrna1">
    <property type="protein sequence ID" value="Aco021974.1.mrna1.cds1"/>
    <property type="gene ID" value="Aco021974.1.path1"/>
</dbReference>
<comment type="similarity">
    <text evidence="3">Belongs to the GRAS family.</text>
</comment>
<dbReference type="PROSITE" id="PS50985">
    <property type="entry name" value="GRAS"/>
    <property type="match status" value="1"/>
</dbReference>
<dbReference type="GeneID" id="109712572"/>
<evidence type="ECO:0000313" key="5">
    <source>
        <dbReference type="Proteomes" id="UP000515123"/>
    </source>
</evidence>
<name>A0A6P5F864_ANACO</name>
<reference evidence="5" key="1">
    <citation type="journal article" date="2015" name="Nat. Genet.">
        <title>The pineapple genome and the evolution of CAM photosynthesis.</title>
        <authorList>
            <person name="Ming R."/>
            <person name="VanBuren R."/>
            <person name="Wai C.M."/>
            <person name="Tang H."/>
            <person name="Schatz M.C."/>
            <person name="Bowers J.E."/>
            <person name="Lyons E."/>
            <person name="Wang M.L."/>
            <person name="Chen J."/>
            <person name="Biggers E."/>
            <person name="Zhang J."/>
            <person name="Huang L."/>
            <person name="Zhang L."/>
            <person name="Miao W."/>
            <person name="Zhang J."/>
            <person name="Ye Z."/>
            <person name="Miao C."/>
            <person name="Lin Z."/>
            <person name="Wang H."/>
            <person name="Zhou H."/>
            <person name="Yim W.C."/>
            <person name="Priest H.D."/>
            <person name="Zheng C."/>
            <person name="Woodhouse M."/>
            <person name="Edger P.P."/>
            <person name="Guyot R."/>
            <person name="Guo H.B."/>
            <person name="Guo H."/>
            <person name="Zheng G."/>
            <person name="Singh R."/>
            <person name="Sharma A."/>
            <person name="Min X."/>
            <person name="Zheng Y."/>
            <person name="Lee H."/>
            <person name="Gurtowski J."/>
            <person name="Sedlazeck F.J."/>
            <person name="Harkess A."/>
            <person name="McKain M.R."/>
            <person name="Liao Z."/>
            <person name="Fang J."/>
            <person name="Liu J."/>
            <person name="Zhang X."/>
            <person name="Zhang Q."/>
            <person name="Hu W."/>
            <person name="Qin Y."/>
            <person name="Wang K."/>
            <person name="Chen L.Y."/>
            <person name="Shirley N."/>
            <person name="Lin Y.R."/>
            <person name="Liu L.Y."/>
            <person name="Hernandez A.G."/>
            <person name="Wright C.L."/>
            <person name="Bulone V."/>
            <person name="Tuskan G.A."/>
            <person name="Heath K."/>
            <person name="Zee F."/>
            <person name="Moore P.H."/>
            <person name="Sunkar R."/>
            <person name="Leebens-Mack J.H."/>
            <person name="Mockler T."/>
            <person name="Bennetzen J.L."/>
            <person name="Freeling M."/>
            <person name="Sankoff D."/>
            <person name="Paterson A.H."/>
            <person name="Zhu X."/>
            <person name="Yang X."/>
            <person name="Smith J.A."/>
            <person name="Cushman J.C."/>
            <person name="Paull R.E."/>
            <person name="Yu Q."/>
        </authorList>
    </citation>
    <scope>NUCLEOTIDE SEQUENCE [LARGE SCALE GENOMIC DNA]</scope>
    <source>
        <strain evidence="5">cv. F153</strain>
    </source>
</reference>
<dbReference type="RefSeq" id="XP_020081786.1">
    <property type="nucleotide sequence ID" value="XM_020226197.1"/>
</dbReference>
<gene>
    <name evidence="7" type="primary">LOC109712572</name>
    <name evidence="6" type="synonym">LOC109705467</name>
</gene>
<sequence length="444" mass="49084">MGAENRAKYSTTHMAPRNNPSLLRPHPSSLSGALNGCLGCLDGPCIEKLLLHCAAALEANDITVAQQVMWVLNNVASANGDPNQRLTVWFLRALIARASHLCPTALPFALDGSSQSSRRPMTVTELAGYIDLTPWHRFGFSVANRAILQAVQGHRKVHIVDFSVTHCMQWPTLIDELAKRPQGPPVSLRITVPSAHPPVPPSLNIATEEVGLRLMNFAKLRNIPLEFKVLKTNSPGNSLSFRQQLVTTPLDPSSLGLQDDEALIVNCHNWLRYLSGDSQGNDDNTRDSSSKDGFLEFIHGLNPTVVTMTDEDADLDTPSLSSRIMGCFNYLWILFDALETSFPKECPERTGYEANVGQKIENIIRFEGSQRIERSESGARFAQRMRRAGFGGVLFDEETARGVRVLLSEHASGWGMKREEDMLVLTWKGHSSVFTSAWVPKVIS</sequence>
<accession>A0A6P5F864</accession>
<feature type="region of interest" description="SAW" evidence="3">
    <location>
        <begin position="365"/>
        <end position="439"/>
    </location>
</feature>
<evidence type="ECO:0000256" key="4">
    <source>
        <dbReference type="SAM" id="MobiDB-lite"/>
    </source>
</evidence>
<comment type="caution">
    <text evidence="3">Lacks conserved residue(s) required for the propagation of feature annotation.</text>
</comment>
<dbReference type="InterPro" id="IPR005202">
    <property type="entry name" value="TF_GRAS"/>
</dbReference>
<proteinExistence type="inferred from homology"/>
<evidence type="ECO:0000313" key="6">
    <source>
        <dbReference type="RefSeq" id="XP_020081786.1"/>
    </source>
</evidence>
<reference evidence="6 7" key="2">
    <citation type="submission" date="2025-04" db="UniProtKB">
        <authorList>
            <consortium name="RefSeq"/>
        </authorList>
    </citation>
    <scope>IDENTIFICATION</scope>
    <source>
        <tissue evidence="6 7">Leaf</tissue>
    </source>
</reference>
<keyword evidence="1" id="KW-0805">Transcription regulation</keyword>